<evidence type="ECO:0000256" key="5">
    <source>
        <dbReference type="ARBA" id="ARBA00013834"/>
    </source>
</evidence>
<sequence length="280" mass="30711">YEVYQETADWLRARTIQRPKTAIICGTGLGGLADLLDNKIVFPYEDIPHFPRSTVVGHAGRLVFGDLNGQPCVCMQGRFHYYEGHSVSTVTFPIRVFFILGVEILIVTNAAGGLNPHFQVGDIMLIRDHISTFGLGGQNPLRGPNDERFGVRFPSMSDAYEQDLLGLAMESAQELGFLNFIREGVYCLVAGPCYETIAESRMLQALGADAVGMSTVPEVIVARHCGLRVLGISLITNKVVMSYNSQEKASHEEVLRASVVRAEDLQKLVTHLLGKLGEST</sequence>
<feature type="domain" description="Nucleoside phosphorylase" evidence="16">
    <location>
        <begin position="21"/>
        <end position="273"/>
    </location>
</feature>
<keyword evidence="18" id="KW-1185">Reference proteome</keyword>
<evidence type="ECO:0000256" key="8">
    <source>
        <dbReference type="ARBA" id="ARBA00022726"/>
    </source>
</evidence>
<comment type="catalytic activity">
    <reaction evidence="9">
        <text>inosine + phosphate = alpha-D-ribose 1-phosphate + hypoxanthine</text>
        <dbReference type="Rhea" id="RHEA:27646"/>
        <dbReference type="ChEBI" id="CHEBI:17368"/>
        <dbReference type="ChEBI" id="CHEBI:17596"/>
        <dbReference type="ChEBI" id="CHEBI:43474"/>
        <dbReference type="ChEBI" id="CHEBI:57720"/>
        <dbReference type="EC" id="2.4.2.1"/>
    </reaction>
</comment>
<dbReference type="NCBIfam" id="TIGR01697">
    <property type="entry name" value="PNPH-PUNA-XAPA"/>
    <property type="match status" value="1"/>
</dbReference>
<comment type="subunit">
    <text evidence="3">Homotrimer.</text>
</comment>
<dbReference type="PIRSF" id="PIRSF000477">
    <property type="entry name" value="PurNPase"/>
    <property type="match status" value="1"/>
</dbReference>
<protein>
    <recommendedName>
        <fullName evidence="5">Purine nucleoside phosphorylase</fullName>
        <ecNumber evidence="4">2.4.2.1</ecNumber>
    </recommendedName>
    <alternativeName>
        <fullName evidence="14">Inosine phosphorylase</fullName>
    </alternativeName>
    <alternativeName>
        <fullName evidence="13">Inosine-guanosine phosphorylase</fullName>
    </alternativeName>
</protein>
<evidence type="ECO:0000256" key="3">
    <source>
        <dbReference type="ARBA" id="ARBA00011233"/>
    </source>
</evidence>
<dbReference type="Pfam" id="PF01048">
    <property type="entry name" value="PNP_UDP_1"/>
    <property type="match status" value="1"/>
</dbReference>
<dbReference type="AlphaFoldDB" id="A0A091W570"/>
<evidence type="ECO:0000256" key="11">
    <source>
        <dbReference type="ARBA" id="ARBA00023950"/>
    </source>
</evidence>
<evidence type="ECO:0000259" key="16">
    <source>
        <dbReference type="Pfam" id="PF01048"/>
    </source>
</evidence>
<dbReference type="PANTHER" id="PTHR11904:SF26">
    <property type="entry name" value="PURINE NUCLEOSIDE PHOSPHORYLASE"/>
    <property type="match status" value="1"/>
</dbReference>
<keyword evidence="8" id="KW-0660">Purine salvage</keyword>
<dbReference type="EMBL" id="KK734658">
    <property type="protein sequence ID" value="KFR09953.1"/>
    <property type="molecule type" value="Genomic_DNA"/>
</dbReference>
<dbReference type="GO" id="GO:0006166">
    <property type="term" value="P:purine ribonucleoside salvage"/>
    <property type="evidence" value="ECO:0007669"/>
    <property type="project" value="UniProtKB-KW"/>
</dbReference>
<evidence type="ECO:0000256" key="12">
    <source>
        <dbReference type="ARBA" id="ARBA00023970"/>
    </source>
</evidence>
<keyword evidence="7" id="KW-0808">Transferase</keyword>
<dbReference type="InterPro" id="IPR011270">
    <property type="entry name" value="Pur_Nuc_Pase_Ino/Guo-sp"/>
</dbReference>
<feature type="non-terminal residue" evidence="17">
    <location>
        <position position="280"/>
    </location>
</feature>
<reference evidence="17 18" key="1">
    <citation type="submission" date="2014-04" db="EMBL/GenBank/DDBJ databases">
        <title>Genome evolution of avian class.</title>
        <authorList>
            <person name="Zhang G."/>
            <person name="Li C."/>
        </authorList>
    </citation>
    <scope>NUCLEOTIDE SEQUENCE [LARGE SCALE GENOMIC DNA]</scope>
    <source>
        <strain evidence="17">BGI_N306</strain>
    </source>
</reference>
<dbReference type="PROSITE" id="PS01240">
    <property type="entry name" value="PNP_MTAP_2"/>
    <property type="match status" value="1"/>
</dbReference>
<comment type="catalytic activity">
    <reaction evidence="11">
        <text>2'-deoxyinosine + phosphate = 2-deoxy-alpha-D-ribose 1-phosphate + hypoxanthine</text>
        <dbReference type="Rhea" id="RHEA:27750"/>
        <dbReference type="ChEBI" id="CHEBI:17368"/>
        <dbReference type="ChEBI" id="CHEBI:28997"/>
        <dbReference type="ChEBI" id="CHEBI:43474"/>
        <dbReference type="ChEBI" id="CHEBI:57259"/>
        <dbReference type="EC" id="2.4.2.1"/>
    </reaction>
</comment>
<evidence type="ECO:0000313" key="17">
    <source>
        <dbReference type="EMBL" id="KFR09953.1"/>
    </source>
</evidence>
<comment type="catalytic activity">
    <reaction evidence="12">
        <text>guanosine + phosphate = alpha-D-ribose 1-phosphate + guanine</text>
        <dbReference type="Rhea" id="RHEA:13233"/>
        <dbReference type="ChEBI" id="CHEBI:16235"/>
        <dbReference type="ChEBI" id="CHEBI:16750"/>
        <dbReference type="ChEBI" id="CHEBI:43474"/>
        <dbReference type="ChEBI" id="CHEBI:57720"/>
        <dbReference type="EC" id="2.4.2.1"/>
    </reaction>
</comment>
<feature type="non-terminal residue" evidence="17">
    <location>
        <position position="1"/>
    </location>
</feature>
<dbReference type="SUPFAM" id="SSF53167">
    <property type="entry name" value="Purine and uridine phosphorylases"/>
    <property type="match status" value="1"/>
</dbReference>
<dbReference type="EC" id="2.4.2.1" evidence="4"/>
<dbReference type="UniPathway" id="UPA00606"/>
<comment type="function">
    <text evidence="15">Catalyzes the phosphorolytic breakdown of the N-glycosidic bond in the beta-(deoxy)ribonucleoside molecules, with the formation of the corresponding free purine bases and pentose-1-phosphate. Preferentially acts on 6-oxopurine nucleosides including inosine and guanosine.</text>
</comment>
<comment type="similarity">
    <text evidence="2">Belongs to the PNP/MTAP phosphorylase family.</text>
</comment>
<evidence type="ECO:0000256" key="6">
    <source>
        <dbReference type="ARBA" id="ARBA00022676"/>
    </source>
</evidence>
<evidence type="ECO:0000313" key="18">
    <source>
        <dbReference type="Proteomes" id="UP000053605"/>
    </source>
</evidence>
<evidence type="ECO:0000256" key="13">
    <source>
        <dbReference type="ARBA" id="ARBA00031036"/>
    </source>
</evidence>
<dbReference type="GO" id="GO:0004731">
    <property type="term" value="F:purine-nucleoside phosphorylase activity"/>
    <property type="evidence" value="ECO:0007669"/>
    <property type="project" value="UniProtKB-EC"/>
</dbReference>
<dbReference type="PANTHER" id="PTHR11904">
    <property type="entry name" value="METHYLTHIOADENOSINE/PURINE NUCLEOSIDE PHOSPHORYLASE"/>
    <property type="match status" value="1"/>
</dbReference>
<evidence type="ECO:0000256" key="15">
    <source>
        <dbReference type="ARBA" id="ARBA00054498"/>
    </source>
</evidence>
<dbReference type="Gene3D" id="3.40.50.1580">
    <property type="entry name" value="Nucleoside phosphorylase domain"/>
    <property type="match status" value="1"/>
</dbReference>
<dbReference type="NCBIfam" id="NF006054">
    <property type="entry name" value="PRK08202.1"/>
    <property type="match status" value="1"/>
</dbReference>
<evidence type="ECO:0000256" key="2">
    <source>
        <dbReference type="ARBA" id="ARBA00006751"/>
    </source>
</evidence>
<dbReference type="CDD" id="cd09009">
    <property type="entry name" value="PNP-EcPNPII_like"/>
    <property type="match status" value="1"/>
</dbReference>
<evidence type="ECO:0000256" key="1">
    <source>
        <dbReference type="ARBA" id="ARBA00005058"/>
    </source>
</evidence>
<evidence type="ECO:0000256" key="9">
    <source>
        <dbReference type="ARBA" id="ARBA00023918"/>
    </source>
</evidence>
<dbReference type="NCBIfam" id="TIGR01700">
    <property type="entry name" value="PNPH"/>
    <property type="match status" value="1"/>
</dbReference>
<dbReference type="InterPro" id="IPR011268">
    <property type="entry name" value="Purine_phosphorylase"/>
</dbReference>
<dbReference type="Proteomes" id="UP000053605">
    <property type="component" value="Unassembled WGS sequence"/>
</dbReference>
<evidence type="ECO:0000256" key="14">
    <source>
        <dbReference type="ARBA" id="ARBA00033072"/>
    </source>
</evidence>
<keyword evidence="6" id="KW-0328">Glycosyltransferase</keyword>
<name>A0A091W570_OPIHO</name>
<accession>A0A091W570</accession>
<dbReference type="GO" id="GO:0005737">
    <property type="term" value="C:cytoplasm"/>
    <property type="evidence" value="ECO:0007669"/>
    <property type="project" value="TreeGrafter"/>
</dbReference>
<organism evidence="17 18">
    <name type="scientific">Opisthocomus hoazin</name>
    <name type="common">Hoatzin</name>
    <name type="synonym">Phasianus hoazin</name>
    <dbReference type="NCBI Taxonomy" id="30419"/>
    <lineage>
        <taxon>Eukaryota</taxon>
        <taxon>Metazoa</taxon>
        <taxon>Chordata</taxon>
        <taxon>Craniata</taxon>
        <taxon>Vertebrata</taxon>
        <taxon>Euteleostomi</taxon>
        <taxon>Archelosauria</taxon>
        <taxon>Archosauria</taxon>
        <taxon>Dinosauria</taxon>
        <taxon>Saurischia</taxon>
        <taxon>Theropoda</taxon>
        <taxon>Coelurosauria</taxon>
        <taxon>Aves</taxon>
        <taxon>Neognathae</taxon>
        <taxon>Neoaves</taxon>
        <taxon>Opisthocomiformes</taxon>
        <taxon>Opisthocomidae</taxon>
        <taxon>Opisthocomus</taxon>
    </lineage>
</organism>
<dbReference type="InterPro" id="IPR000845">
    <property type="entry name" value="Nucleoside_phosphorylase_d"/>
</dbReference>
<proteinExistence type="inferred from homology"/>
<evidence type="ECO:0000256" key="10">
    <source>
        <dbReference type="ARBA" id="ARBA00023929"/>
    </source>
</evidence>
<dbReference type="FunFam" id="3.40.50.1580:FF:000004">
    <property type="entry name" value="Purine nucleoside phosphorylase"/>
    <property type="match status" value="1"/>
</dbReference>
<dbReference type="InterPro" id="IPR018099">
    <property type="entry name" value="Purine_phosphorylase-2_CS"/>
</dbReference>
<evidence type="ECO:0000256" key="7">
    <source>
        <dbReference type="ARBA" id="ARBA00022679"/>
    </source>
</evidence>
<comment type="catalytic activity">
    <reaction evidence="10">
        <text>2'-deoxyguanosine + phosphate = 2-deoxy-alpha-D-ribose 1-phosphate + guanine</text>
        <dbReference type="Rhea" id="RHEA:27738"/>
        <dbReference type="ChEBI" id="CHEBI:16235"/>
        <dbReference type="ChEBI" id="CHEBI:17172"/>
        <dbReference type="ChEBI" id="CHEBI:43474"/>
        <dbReference type="ChEBI" id="CHEBI:57259"/>
        <dbReference type="EC" id="2.4.2.1"/>
    </reaction>
</comment>
<dbReference type="STRING" id="30419.A0A091W570"/>
<evidence type="ECO:0000256" key="4">
    <source>
        <dbReference type="ARBA" id="ARBA00011886"/>
    </source>
</evidence>
<gene>
    <name evidence="17" type="ORF">N306_06327</name>
</gene>
<dbReference type="PhylomeDB" id="A0A091W570"/>
<dbReference type="InterPro" id="IPR035994">
    <property type="entry name" value="Nucleoside_phosphorylase_sf"/>
</dbReference>
<comment type="pathway">
    <text evidence="1">Purine metabolism; purine nucleoside salvage.</text>
</comment>